<accession>A0A8J2ZXW0</accession>
<dbReference type="PANTHER" id="PTHR43272">
    <property type="entry name" value="LONG-CHAIN-FATTY-ACID--COA LIGASE"/>
    <property type="match status" value="1"/>
</dbReference>
<dbReference type="InterPro" id="IPR000873">
    <property type="entry name" value="AMP-dep_synth/lig_dom"/>
</dbReference>
<protein>
    <recommendedName>
        <fullName evidence="4">Acyl-CoA synthetase</fullName>
    </recommendedName>
</protein>
<dbReference type="CDD" id="cd05907">
    <property type="entry name" value="VL_LC_FACS_like"/>
    <property type="match status" value="1"/>
</dbReference>
<feature type="domain" description="AMP-dependent synthetase/ligase" evidence="5">
    <location>
        <begin position="11"/>
        <end position="427"/>
    </location>
</feature>
<dbReference type="PANTHER" id="PTHR43272:SF32">
    <property type="entry name" value="AMP-DEPENDENT SYNTHETASE_LIGASE DOMAIN-CONTAINING PROTEIN"/>
    <property type="match status" value="1"/>
</dbReference>
<evidence type="ECO:0000256" key="4">
    <source>
        <dbReference type="ARBA" id="ARBA00032875"/>
    </source>
</evidence>
<keyword evidence="7" id="KW-1185">Reference proteome</keyword>
<gene>
    <name evidence="6" type="ORF">GCM10007096_29620</name>
</gene>
<keyword evidence="3" id="KW-0443">Lipid metabolism</keyword>
<dbReference type="Gene3D" id="3.40.50.12780">
    <property type="entry name" value="N-terminal domain of ligase-like"/>
    <property type="match status" value="1"/>
</dbReference>
<dbReference type="PROSITE" id="PS00455">
    <property type="entry name" value="AMP_BINDING"/>
    <property type="match status" value="1"/>
</dbReference>
<reference evidence="6" key="2">
    <citation type="submission" date="2020-09" db="EMBL/GenBank/DDBJ databases">
        <authorList>
            <person name="Sun Q."/>
            <person name="Zhou Y."/>
        </authorList>
    </citation>
    <scope>NUCLEOTIDE SEQUENCE</scope>
    <source>
        <strain evidence="6">CGMCC 1.12777</strain>
    </source>
</reference>
<reference evidence="6" key="1">
    <citation type="journal article" date="2014" name="Int. J. Syst. Evol. Microbiol.">
        <title>Complete genome sequence of Corynebacterium casei LMG S-19264T (=DSM 44701T), isolated from a smear-ripened cheese.</title>
        <authorList>
            <consortium name="US DOE Joint Genome Institute (JGI-PGF)"/>
            <person name="Walter F."/>
            <person name="Albersmeier A."/>
            <person name="Kalinowski J."/>
            <person name="Ruckert C."/>
        </authorList>
    </citation>
    <scope>NUCLEOTIDE SEQUENCE</scope>
    <source>
        <strain evidence="6">CGMCC 1.12777</strain>
    </source>
</reference>
<dbReference type="SUPFAM" id="SSF56801">
    <property type="entry name" value="Acetyl-CoA synthetase-like"/>
    <property type="match status" value="1"/>
</dbReference>
<dbReference type="GO" id="GO:0016020">
    <property type="term" value="C:membrane"/>
    <property type="evidence" value="ECO:0007669"/>
    <property type="project" value="TreeGrafter"/>
</dbReference>
<dbReference type="EMBL" id="BMFV01000025">
    <property type="protein sequence ID" value="GGH85075.1"/>
    <property type="molecule type" value="Genomic_DNA"/>
</dbReference>
<dbReference type="Pfam" id="PF23562">
    <property type="entry name" value="AMP-binding_C_3"/>
    <property type="match status" value="1"/>
</dbReference>
<evidence type="ECO:0000313" key="7">
    <source>
        <dbReference type="Proteomes" id="UP000656813"/>
    </source>
</evidence>
<keyword evidence="1" id="KW-0436">Ligase</keyword>
<name>A0A8J2ZXW0_9BACL</name>
<comment type="caution">
    <text evidence="6">The sequence shown here is derived from an EMBL/GenBank/DDBJ whole genome shotgun (WGS) entry which is preliminary data.</text>
</comment>
<sequence>MKPKNLVEMLKRTVDRYPDKTALMWKENGKYRGMSYRTMWKQVKDCASGLAHLGVSEEDKVAILSENNPKWPISDFAISSLGAVSVPIYPTQTVEQTAFILNNAECKVAIVENEAQLSKVLQGDSAVTRIIVMYPEEEVLPGSALSFITLMAIGESKPLEDWTERWAAIESNHLATIIHTSGTTGNPKGAMLTHENFLANIEGVQFWVLEARSEDVLLSYLPLSHVFERTAGQFIPLNVGAAIAYAESLETIVDDLLLVRPTVMTSVPRLFEKIYAKVQEEIHAGSSFKKKIFNWAVEVGRERYDYLISSSPDHLLFGELPSELRRKWKLAERLVYRKIKEKVGGRIRGLISGGASLNPEIAQFFWSIDIPVMEGYGLTETAPVIAANPITRTKIGTVGKPLPNLEVKLAEDGEILVRGLVVMQGYYKDEEATAQAFDNGYFKTGDIGQFDEEGYLKVVDRKKSILILSTGKNVAPQPVENAINQSSYIEQSALIGQGRKYVTALLTPNFEYLVPWAQAQGVKFASHAELLHSEKVRVLIINEVQNYTRAFASFEQPKKMLLFGRQWTVEREEITPSLKVKVSHLERKYQPFIEALYLDQRQDYGPLQEEEVLIPLIVPNERDKKSKTESA</sequence>
<dbReference type="InterPro" id="IPR042099">
    <property type="entry name" value="ANL_N_sf"/>
</dbReference>
<evidence type="ECO:0000256" key="2">
    <source>
        <dbReference type="ARBA" id="ARBA00022832"/>
    </source>
</evidence>
<dbReference type="AlphaFoldDB" id="A0A8J2ZXW0"/>
<dbReference type="InterPro" id="IPR020845">
    <property type="entry name" value="AMP-binding_CS"/>
</dbReference>
<organism evidence="6 7">
    <name type="scientific">Pullulanibacillus pueri</name>
    <dbReference type="NCBI Taxonomy" id="1437324"/>
    <lineage>
        <taxon>Bacteria</taxon>
        <taxon>Bacillati</taxon>
        <taxon>Bacillota</taxon>
        <taxon>Bacilli</taxon>
        <taxon>Bacillales</taxon>
        <taxon>Sporolactobacillaceae</taxon>
        <taxon>Pullulanibacillus</taxon>
    </lineage>
</organism>
<evidence type="ECO:0000256" key="3">
    <source>
        <dbReference type="ARBA" id="ARBA00023098"/>
    </source>
</evidence>
<keyword evidence="2" id="KW-0276">Fatty acid metabolism</keyword>
<dbReference type="GO" id="GO:0004467">
    <property type="term" value="F:long-chain fatty acid-CoA ligase activity"/>
    <property type="evidence" value="ECO:0007669"/>
    <property type="project" value="TreeGrafter"/>
</dbReference>
<dbReference type="Proteomes" id="UP000656813">
    <property type="component" value="Unassembled WGS sequence"/>
</dbReference>
<evidence type="ECO:0000256" key="1">
    <source>
        <dbReference type="ARBA" id="ARBA00022598"/>
    </source>
</evidence>
<evidence type="ECO:0000313" key="6">
    <source>
        <dbReference type="EMBL" id="GGH85075.1"/>
    </source>
</evidence>
<dbReference type="RefSeq" id="WP_188498165.1">
    <property type="nucleotide sequence ID" value="NZ_BMFV01000025.1"/>
</dbReference>
<evidence type="ECO:0000259" key="5">
    <source>
        <dbReference type="Pfam" id="PF00501"/>
    </source>
</evidence>
<proteinExistence type="predicted"/>
<dbReference type="Pfam" id="PF00501">
    <property type="entry name" value="AMP-binding"/>
    <property type="match status" value="1"/>
</dbReference>